<organism evidence="1 2">
    <name type="scientific">Lithospermum erythrorhizon</name>
    <name type="common">Purple gromwell</name>
    <name type="synonym">Lithospermum officinale var. erythrorhizon</name>
    <dbReference type="NCBI Taxonomy" id="34254"/>
    <lineage>
        <taxon>Eukaryota</taxon>
        <taxon>Viridiplantae</taxon>
        <taxon>Streptophyta</taxon>
        <taxon>Embryophyta</taxon>
        <taxon>Tracheophyta</taxon>
        <taxon>Spermatophyta</taxon>
        <taxon>Magnoliopsida</taxon>
        <taxon>eudicotyledons</taxon>
        <taxon>Gunneridae</taxon>
        <taxon>Pentapetalae</taxon>
        <taxon>asterids</taxon>
        <taxon>lamiids</taxon>
        <taxon>Boraginales</taxon>
        <taxon>Boraginaceae</taxon>
        <taxon>Boraginoideae</taxon>
        <taxon>Lithospermeae</taxon>
        <taxon>Lithospermum</taxon>
    </lineage>
</organism>
<protein>
    <submittedName>
        <fullName evidence="1">Transmembrane signal receptor</fullName>
    </submittedName>
</protein>
<evidence type="ECO:0000313" key="2">
    <source>
        <dbReference type="Proteomes" id="UP001454036"/>
    </source>
</evidence>
<dbReference type="SUPFAM" id="SSF56672">
    <property type="entry name" value="DNA/RNA polymerases"/>
    <property type="match status" value="1"/>
</dbReference>
<evidence type="ECO:0000313" key="1">
    <source>
        <dbReference type="EMBL" id="GAA0146168.1"/>
    </source>
</evidence>
<dbReference type="PANTHER" id="PTHR11439:SF440">
    <property type="entry name" value="INTEGRASE CATALYTIC DOMAIN-CONTAINING PROTEIN"/>
    <property type="match status" value="1"/>
</dbReference>
<gene>
    <name evidence="1" type="ORF">LIER_42896</name>
</gene>
<comment type="caution">
    <text evidence="1">The sequence shown here is derived from an EMBL/GenBank/DDBJ whole genome shotgun (WGS) entry which is preliminary data.</text>
</comment>
<proteinExistence type="predicted"/>
<sequence>MEIARSKQGISVSQRKYTLDLLKETGMLGCKPSTTPVELGNKDQMFKGESVDKTMYQQLVGKLIYLSHTRPDIAFAVSLVRQNMHNPCRGHLDAVYRILRYLKQSPGKGLFFKKTEDRTIKVFTDADWAGSIDDRRSTSGQQLADILTKGLSERSFNVLLSKLGLIDIYRPA</sequence>
<name>A0AAV3P4K7_LITER</name>
<keyword evidence="1" id="KW-0812">Transmembrane</keyword>
<dbReference type="AlphaFoldDB" id="A0AAV3P4K7"/>
<dbReference type="PANTHER" id="PTHR11439">
    <property type="entry name" value="GAG-POL-RELATED RETROTRANSPOSON"/>
    <property type="match status" value="1"/>
</dbReference>
<dbReference type="EMBL" id="BAABME010031542">
    <property type="protein sequence ID" value="GAA0146168.1"/>
    <property type="molecule type" value="Genomic_DNA"/>
</dbReference>
<keyword evidence="1" id="KW-0472">Membrane</keyword>
<dbReference type="Proteomes" id="UP001454036">
    <property type="component" value="Unassembled WGS sequence"/>
</dbReference>
<dbReference type="InterPro" id="IPR043502">
    <property type="entry name" value="DNA/RNA_pol_sf"/>
</dbReference>
<accession>A0AAV3P4K7</accession>
<reference evidence="1 2" key="1">
    <citation type="submission" date="2024-01" db="EMBL/GenBank/DDBJ databases">
        <title>The complete chloroplast genome sequence of Lithospermum erythrorhizon: insights into the phylogenetic relationship among Boraginaceae species and the maternal lineages of purple gromwells.</title>
        <authorList>
            <person name="Okada T."/>
            <person name="Watanabe K."/>
        </authorList>
    </citation>
    <scope>NUCLEOTIDE SEQUENCE [LARGE SCALE GENOMIC DNA]</scope>
</reference>
<keyword evidence="2" id="KW-1185">Reference proteome</keyword>
<keyword evidence="1" id="KW-0675">Receptor</keyword>